<dbReference type="EMBL" id="VULY01000018">
    <property type="protein sequence ID" value="MSR92903.1"/>
    <property type="molecule type" value="Genomic_DNA"/>
</dbReference>
<dbReference type="PROSITE" id="PS51881">
    <property type="entry name" value="OCT"/>
    <property type="match status" value="1"/>
</dbReference>
<dbReference type="PROSITE" id="PS51710">
    <property type="entry name" value="G_OBG"/>
    <property type="match status" value="1"/>
</dbReference>
<dbReference type="NCBIfam" id="TIGR02729">
    <property type="entry name" value="Obg_CgtA"/>
    <property type="match status" value="1"/>
</dbReference>
<evidence type="ECO:0000256" key="7">
    <source>
        <dbReference type="ARBA" id="ARBA00022842"/>
    </source>
</evidence>
<comment type="similarity">
    <text evidence="2 9">Belongs to the TRAFAC class OBG-HflX-like GTPase superfamily. OBG GTPase family.</text>
</comment>
<dbReference type="Pfam" id="PF01926">
    <property type="entry name" value="MMR_HSR1"/>
    <property type="match status" value="1"/>
</dbReference>
<dbReference type="InterPro" id="IPR006073">
    <property type="entry name" value="GTP-bd"/>
</dbReference>
<protein>
    <recommendedName>
        <fullName evidence="9">GTPase Obg</fullName>
        <ecNumber evidence="9">3.6.5.-</ecNumber>
    </recommendedName>
    <alternativeName>
        <fullName evidence="9">GTP-binding protein Obg</fullName>
    </alternativeName>
</protein>
<evidence type="ECO:0000256" key="9">
    <source>
        <dbReference type="HAMAP-Rule" id="MF_01454"/>
    </source>
</evidence>
<dbReference type="SUPFAM" id="SSF102741">
    <property type="entry name" value="Obg GTP-binding protein C-terminal domain"/>
    <property type="match status" value="1"/>
</dbReference>
<dbReference type="SUPFAM" id="SSF52540">
    <property type="entry name" value="P-loop containing nucleoside triphosphate hydrolases"/>
    <property type="match status" value="1"/>
</dbReference>
<dbReference type="Gene3D" id="2.70.210.12">
    <property type="entry name" value="GTP1/OBG domain"/>
    <property type="match status" value="1"/>
</dbReference>
<comment type="function">
    <text evidence="9">An essential GTPase which binds GTP, GDP and possibly (p)ppGpp with moderate affinity, with high nucleotide exchange rates and a fairly low GTP hydrolysis rate. Plays a role in control of the cell cycle, stress response, ribosome biogenesis and in those bacteria that undergo differentiation, in morphogenesis control.</text>
</comment>
<dbReference type="GO" id="GO:0005737">
    <property type="term" value="C:cytoplasm"/>
    <property type="evidence" value="ECO:0007669"/>
    <property type="project" value="UniProtKB-SubCell"/>
</dbReference>
<sequence length="428" mass="46771">MFADRAKILIRSGKGGDGHVSFRRELYVPNGGPDGGDGGRGGDVIFEVDKGLNTLQDYRHKRKYLAKDGQEGGKRKCHGKDASDIILKVPEGTVIKEAESGKVIADMSGDNCRQVVLKGGRGGLGNQHFATSTMQVPKYAQPGQPGQELTVLLELKVIADVGLIGFPNVGKSTFLSRVTNATPKIANYHFTTLAPNLGVVDLKDAKGFVIADIPGLIEGASEGAGLGHEFLRHIERTRLMIHVVDAAGTEGRSPIEDVYKINHELGSYSASLMERPQVIAANKTDLIFAGGEEDPVELLKKEFEPQGIKVFPISGATGEGLSDLLYYVSRELESMDQAPVIFNQEYFPEEELIYENLPYTVEVEDGIYVVEGPKIEKMLGYTNLDSEKGFAFFQKFLKEAGILTKLEEAGIAEGDTVRMYGLQFDYYK</sequence>
<dbReference type="InterPro" id="IPR006074">
    <property type="entry name" value="GTP1-OBG_CS"/>
</dbReference>
<dbReference type="FunFam" id="2.70.210.12:FF:000001">
    <property type="entry name" value="GTPase Obg"/>
    <property type="match status" value="1"/>
</dbReference>
<dbReference type="NCBIfam" id="NF008956">
    <property type="entry name" value="PRK12299.1"/>
    <property type="match status" value="1"/>
</dbReference>
<dbReference type="Gene3D" id="3.40.50.300">
    <property type="entry name" value="P-loop containing nucleotide triphosphate hydrolases"/>
    <property type="match status" value="1"/>
</dbReference>
<evidence type="ECO:0000256" key="4">
    <source>
        <dbReference type="ARBA" id="ARBA00022723"/>
    </source>
</evidence>
<organism evidence="13 14">
    <name type="scientific">Suipraeoptans intestinalis</name>
    <dbReference type="NCBI Taxonomy" id="2606628"/>
    <lineage>
        <taxon>Bacteria</taxon>
        <taxon>Bacillati</taxon>
        <taxon>Bacillota</taxon>
        <taxon>Clostridia</taxon>
        <taxon>Lachnospirales</taxon>
        <taxon>Lachnospiraceae</taxon>
        <taxon>Suipraeoptans</taxon>
    </lineage>
</organism>
<comment type="caution">
    <text evidence="13">The sequence shown here is derived from an EMBL/GenBank/DDBJ whole genome shotgun (WGS) entry which is preliminary data.</text>
</comment>
<comment type="subcellular location">
    <subcellularLocation>
        <location evidence="9">Cytoplasm</location>
    </subcellularLocation>
</comment>
<dbReference type="Pfam" id="PF01018">
    <property type="entry name" value="GTP1_OBG"/>
    <property type="match status" value="1"/>
</dbReference>
<dbReference type="InterPro" id="IPR045086">
    <property type="entry name" value="OBG_GTPase"/>
</dbReference>
<dbReference type="GO" id="GO:0042254">
    <property type="term" value="P:ribosome biogenesis"/>
    <property type="evidence" value="ECO:0007669"/>
    <property type="project" value="UniProtKB-UniRule"/>
</dbReference>
<dbReference type="GO" id="GO:0003924">
    <property type="term" value="F:GTPase activity"/>
    <property type="evidence" value="ECO:0007669"/>
    <property type="project" value="UniProtKB-UniRule"/>
</dbReference>
<evidence type="ECO:0000256" key="2">
    <source>
        <dbReference type="ARBA" id="ARBA00007699"/>
    </source>
</evidence>
<dbReference type="SUPFAM" id="SSF82051">
    <property type="entry name" value="Obg GTP-binding protein N-terminal domain"/>
    <property type="match status" value="1"/>
</dbReference>
<keyword evidence="5 9" id="KW-0547">Nucleotide-binding</keyword>
<evidence type="ECO:0000256" key="6">
    <source>
        <dbReference type="ARBA" id="ARBA00022801"/>
    </source>
</evidence>
<evidence type="ECO:0000259" key="10">
    <source>
        <dbReference type="PROSITE" id="PS51710"/>
    </source>
</evidence>
<keyword evidence="14" id="KW-1185">Reference proteome</keyword>
<dbReference type="InterPro" id="IPR036726">
    <property type="entry name" value="GTP1_OBG_dom_sf"/>
</dbReference>
<evidence type="ECO:0000313" key="13">
    <source>
        <dbReference type="EMBL" id="MSR92903.1"/>
    </source>
</evidence>
<feature type="binding site" evidence="9">
    <location>
        <position position="172"/>
    </location>
    <ligand>
        <name>Mg(2+)</name>
        <dbReference type="ChEBI" id="CHEBI:18420"/>
    </ligand>
</feature>
<keyword evidence="4 9" id="KW-0479">Metal-binding</keyword>
<dbReference type="InterPro" id="IPR006169">
    <property type="entry name" value="GTP1_OBG_dom"/>
</dbReference>
<feature type="binding site" evidence="9">
    <location>
        <begin position="212"/>
        <end position="215"/>
    </location>
    <ligand>
        <name>GTP</name>
        <dbReference type="ChEBI" id="CHEBI:37565"/>
    </ligand>
</feature>
<evidence type="ECO:0000259" key="12">
    <source>
        <dbReference type="PROSITE" id="PS51883"/>
    </source>
</evidence>
<dbReference type="Pfam" id="PF09269">
    <property type="entry name" value="DUF1967"/>
    <property type="match status" value="1"/>
</dbReference>
<evidence type="ECO:0000259" key="11">
    <source>
        <dbReference type="PROSITE" id="PS51881"/>
    </source>
</evidence>
<evidence type="ECO:0000256" key="5">
    <source>
        <dbReference type="ARBA" id="ARBA00022741"/>
    </source>
</evidence>
<dbReference type="Gene3D" id="3.30.300.350">
    <property type="entry name" value="GTP-binding protein OBG, C-terminal domain"/>
    <property type="match status" value="1"/>
</dbReference>
<gene>
    <name evidence="13" type="primary">obgE</name>
    <name evidence="9" type="synonym">obg</name>
    <name evidence="13" type="ORF">FYJ34_01090</name>
</gene>
<dbReference type="PANTHER" id="PTHR11702">
    <property type="entry name" value="DEVELOPMENTALLY REGULATED GTP-BINDING PROTEIN-RELATED"/>
    <property type="match status" value="1"/>
</dbReference>
<feature type="binding site" evidence="9">
    <location>
        <begin position="282"/>
        <end position="285"/>
    </location>
    <ligand>
        <name>GTP</name>
        <dbReference type="ChEBI" id="CHEBI:37565"/>
    </ligand>
</feature>
<dbReference type="GO" id="GO:0005525">
    <property type="term" value="F:GTP binding"/>
    <property type="evidence" value="ECO:0007669"/>
    <property type="project" value="UniProtKB-UniRule"/>
</dbReference>
<proteinExistence type="inferred from homology"/>
<dbReference type="InterPro" id="IPR031167">
    <property type="entry name" value="G_OBG"/>
</dbReference>
<dbReference type="PRINTS" id="PR00326">
    <property type="entry name" value="GTP1OBG"/>
</dbReference>
<dbReference type="HAMAP" id="MF_01454">
    <property type="entry name" value="GTPase_Obg"/>
    <property type="match status" value="1"/>
</dbReference>
<accession>A0A6N7UQT3</accession>
<dbReference type="InterPro" id="IPR015349">
    <property type="entry name" value="OCT_dom"/>
</dbReference>
<dbReference type="InterPro" id="IPR027417">
    <property type="entry name" value="P-loop_NTPase"/>
</dbReference>
<dbReference type="InterPro" id="IPR036346">
    <property type="entry name" value="GTP-bd_prot_GTP1/OBG_C_sf"/>
</dbReference>
<dbReference type="AlphaFoldDB" id="A0A6N7UQT3"/>
<dbReference type="GO" id="GO:0000287">
    <property type="term" value="F:magnesium ion binding"/>
    <property type="evidence" value="ECO:0007669"/>
    <property type="project" value="InterPro"/>
</dbReference>
<evidence type="ECO:0000256" key="3">
    <source>
        <dbReference type="ARBA" id="ARBA00022490"/>
    </source>
</evidence>
<evidence type="ECO:0000256" key="1">
    <source>
        <dbReference type="ARBA" id="ARBA00001946"/>
    </source>
</evidence>
<dbReference type="EC" id="3.6.5.-" evidence="9"/>
<dbReference type="NCBIfam" id="NF008955">
    <property type="entry name" value="PRK12297.1"/>
    <property type="match status" value="1"/>
</dbReference>
<dbReference type="PANTHER" id="PTHR11702:SF31">
    <property type="entry name" value="MITOCHONDRIAL RIBOSOME-ASSOCIATED GTPASE 2"/>
    <property type="match status" value="1"/>
</dbReference>
<comment type="cofactor">
    <cofactor evidence="1 9">
        <name>Mg(2+)</name>
        <dbReference type="ChEBI" id="CHEBI:18420"/>
    </cofactor>
</comment>
<name>A0A6N7UQT3_9FIRM</name>
<feature type="binding site" evidence="9">
    <location>
        <position position="192"/>
    </location>
    <ligand>
        <name>Mg(2+)</name>
        <dbReference type="ChEBI" id="CHEBI:18420"/>
    </ligand>
</feature>
<feature type="binding site" evidence="9">
    <location>
        <begin position="165"/>
        <end position="172"/>
    </location>
    <ligand>
        <name>GTP</name>
        <dbReference type="ChEBI" id="CHEBI:37565"/>
    </ligand>
</feature>
<dbReference type="InterPro" id="IPR014100">
    <property type="entry name" value="GTP-bd_Obg/CgtA"/>
</dbReference>
<evidence type="ECO:0000256" key="8">
    <source>
        <dbReference type="ARBA" id="ARBA00023134"/>
    </source>
</evidence>
<feature type="binding site" evidence="9">
    <location>
        <begin position="314"/>
        <end position="316"/>
    </location>
    <ligand>
        <name>GTP</name>
        <dbReference type="ChEBI" id="CHEBI:37565"/>
    </ligand>
</feature>
<dbReference type="RefSeq" id="WP_154475481.1">
    <property type="nucleotide sequence ID" value="NZ_VULY01000018.1"/>
</dbReference>
<feature type="binding site" evidence="9">
    <location>
        <begin position="190"/>
        <end position="194"/>
    </location>
    <ligand>
        <name>GTP</name>
        <dbReference type="ChEBI" id="CHEBI:37565"/>
    </ligand>
</feature>
<dbReference type="PROSITE" id="PS51883">
    <property type="entry name" value="OBG"/>
    <property type="match status" value="1"/>
</dbReference>
<reference evidence="13 14" key="1">
    <citation type="submission" date="2019-08" db="EMBL/GenBank/DDBJ databases">
        <title>In-depth cultivation of the pig gut microbiome towards novel bacterial diversity and tailored functional studies.</title>
        <authorList>
            <person name="Wylensek D."/>
            <person name="Hitch T.C.A."/>
            <person name="Clavel T."/>
        </authorList>
    </citation>
    <scope>NUCLEOTIDE SEQUENCE [LARGE SCALE GENOMIC DNA]</scope>
    <source>
        <strain evidence="13 14">68-1-5</strain>
    </source>
</reference>
<keyword evidence="7 9" id="KW-0460">Magnesium</keyword>
<evidence type="ECO:0000313" key="14">
    <source>
        <dbReference type="Proteomes" id="UP000434409"/>
    </source>
</evidence>
<feature type="domain" description="OCT" evidence="11">
    <location>
        <begin position="346"/>
        <end position="428"/>
    </location>
</feature>
<dbReference type="PROSITE" id="PS00905">
    <property type="entry name" value="GTP1_OBG"/>
    <property type="match status" value="1"/>
</dbReference>
<comment type="subunit">
    <text evidence="9">Monomer.</text>
</comment>
<keyword evidence="8 9" id="KW-0342">GTP-binding</keyword>
<feature type="domain" description="OBG-type G" evidence="10">
    <location>
        <begin position="159"/>
        <end position="333"/>
    </location>
</feature>
<dbReference type="Proteomes" id="UP000434409">
    <property type="component" value="Unassembled WGS sequence"/>
</dbReference>
<dbReference type="NCBIfam" id="NF008954">
    <property type="entry name" value="PRK12296.1"/>
    <property type="match status" value="1"/>
</dbReference>
<dbReference type="CDD" id="cd01898">
    <property type="entry name" value="Obg"/>
    <property type="match status" value="1"/>
</dbReference>
<dbReference type="NCBIfam" id="TIGR03595">
    <property type="entry name" value="Obg_CgtA_exten"/>
    <property type="match status" value="1"/>
</dbReference>
<keyword evidence="6 9" id="KW-0378">Hydrolase</keyword>
<feature type="domain" description="Obg" evidence="12">
    <location>
        <begin position="1"/>
        <end position="158"/>
    </location>
</feature>
<keyword evidence="3 9" id="KW-0963">Cytoplasm</keyword>